<accession>A0AAE3YR48</accession>
<comment type="caution">
    <text evidence="2">The sequence shown here is derived from an EMBL/GenBank/DDBJ whole genome shotgun (WGS) entry which is preliminary data.</text>
</comment>
<reference evidence="2" key="1">
    <citation type="submission" date="2023-07" db="EMBL/GenBank/DDBJ databases">
        <title>Sequencing the genomes of 1000 actinobacteria strains.</title>
        <authorList>
            <person name="Klenk H.-P."/>
        </authorList>
    </citation>
    <scope>NUCLEOTIDE SEQUENCE</scope>
    <source>
        <strain evidence="2">DSM 44707</strain>
    </source>
</reference>
<feature type="region of interest" description="Disordered" evidence="1">
    <location>
        <begin position="33"/>
        <end position="52"/>
    </location>
</feature>
<name>A0AAE3YR48_9ACTN</name>
<evidence type="ECO:0000313" key="3">
    <source>
        <dbReference type="Proteomes" id="UP001183643"/>
    </source>
</evidence>
<evidence type="ECO:0000313" key="2">
    <source>
        <dbReference type="EMBL" id="MDR7278314.1"/>
    </source>
</evidence>
<dbReference type="AlphaFoldDB" id="A0AAE3YR48"/>
<dbReference type="Proteomes" id="UP001183643">
    <property type="component" value="Unassembled WGS sequence"/>
</dbReference>
<feature type="compositionally biased region" description="Basic residues" evidence="1">
    <location>
        <begin position="33"/>
        <end position="44"/>
    </location>
</feature>
<protein>
    <submittedName>
        <fullName evidence="2">Uncharacterized protein</fullName>
    </submittedName>
</protein>
<proteinExistence type="predicted"/>
<dbReference type="RefSeq" id="WP_310371148.1">
    <property type="nucleotide sequence ID" value="NZ_JAVDYB010000001.1"/>
</dbReference>
<dbReference type="EMBL" id="JAVDYB010000001">
    <property type="protein sequence ID" value="MDR7278314.1"/>
    <property type="molecule type" value="Genomic_DNA"/>
</dbReference>
<organism evidence="2 3">
    <name type="scientific">Catenuloplanes atrovinosus</name>
    <dbReference type="NCBI Taxonomy" id="137266"/>
    <lineage>
        <taxon>Bacteria</taxon>
        <taxon>Bacillati</taxon>
        <taxon>Actinomycetota</taxon>
        <taxon>Actinomycetes</taxon>
        <taxon>Micromonosporales</taxon>
        <taxon>Micromonosporaceae</taxon>
        <taxon>Catenuloplanes</taxon>
    </lineage>
</organism>
<evidence type="ECO:0000256" key="1">
    <source>
        <dbReference type="SAM" id="MobiDB-lite"/>
    </source>
</evidence>
<keyword evidence="3" id="KW-1185">Reference proteome</keyword>
<sequence length="52" mass="5876">MLQNSELILALHRTREADLMRAARSDALAARVRARKAGRWHPRRSGPAPMRG</sequence>
<gene>
    <name evidence="2" type="ORF">J2S41_005092</name>
</gene>